<dbReference type="Pfam" id="PF12079">
    <property type="entry name" value="DUF3558"/>
    <property type="match status" value="1"/>
</dbReference>
<dbReference type="RefSeq" id="WP_104379664.1">
    <property type="nucleotide sequence ID" value="NZ_PSZC01000001.1"/>
</dbReference>
<dbReference type="AlphaFoldDB" id="A0A2S6AXY7"/>
<feature type="compositionally biased region" description="Low complexity" evidence="1">
    <location>
        <begin position="23"/>
        <end position="47"/>
    </location>
</feature>
<feature type="region of interest" description="Disordered" evidence="1">
    <location>
        <begin position="23"/>
        <end position="62"/>
    </location>
</feature>
<dbReference type="InterPro" id="IPR024520">
    <property type="entry name" value="DUF3558"/>
</dbReference>
<reference evidence="2 3" key="1">
    <citation type="submission" date="2018-02" db="EMBL/GenBank/DDBJ databases">
        <title>8 Nocardia nova and 1 Nocardia cyriacigeorgica strain used for evolution to TMP-SMX.</title>
        <authorList>
            <person name="Mehta H."/>
            <person name="Weng J."/>
            <person name="Shamoo Y."/>
        </authorList>
    </citation>
    <scope>NUCLEOTIDE SEQUENCE [LARGE SCALE GENOMIC DNA]</scope>
    <source>
        <strain evidence="2 3">MDA3139</strain>
    </source>
</reference>
<proteinExistence type="predicted"/>
<name>A0A2S6AXY7_9NOCA</name>
<dbReference type="EMBL" id="PSZC01000001">
    <property type="protein sequence ID" value="PPJ40115.1"/>
    <property type="molecule type" value="Genomic_DNA"/>
</dbReference>
<evidence type="ECO:0000256" key="1">
    <source>
        <dbReference type="SAM" id="MobiDB-lite"/>
    </source>
</evidence>
<dbReference type="PROSITE" id="PS51257">
    <property type="entry name" value="PROKAR_LIPOPROTEIN"/>
    <property type="match status" value="1"/>
</dbReference>
<protein>
    <recommendedName>
        <fullName evidence="4">DUF3558 domain-containing protein</fullName>
    </recommendedName>
</protein>
<organism evidence="2 3">
    <name type="scientific">Nocardia nova</name>
    <dbReference type="NCBI Taxonomy" id="37330"/>
    <lineage>
        <taxon>Bacteria</taxon>
        <taxon>Bacillati</taxon>
        <taxon>Actinomycetota</taxon>
        <taxon>Actinomycetes</taxon>
        <taxon>Mycobacteriales</taxon>
        <taxon>Nocardiaceae</taxon>
        <taxon>Nocardia</taxon>
    </lineage>
</organism>
<gene>
    <name evidence="2" type="ORF">C5E45_03325</name>
</gene>
<evidence type="ECO:0000313" key="3">
    <source>
        <dbReference type="Proteomes" id="UP000239874"/>
    </source>
</evidence>
<comment type="caution">
    <text evidence="2">The sequence shown here is derived from an EMBL/GenBank/DDBJ whole genome shotgun (WGS) entry which is preliminary data.</text>
</comment>
<evidence type="ECO:0008006" key="4">
    <source>
        <dbReference type="Google" id="ProtNLM"/>
    </source>
</evidence>
<evidence type="ECO:0000313" key="2">
    <source>
        <dbReference type="EMBL" id="PPJ40115.1"/>
    </source>
</evidence>
<dbReference type="Proteomes" id="UP000239874">
    <property type="component" value="Unassembled WGS sequence"/>
</dbReference>
<sequence>MGRIFTIGVGFIAAAIVSGCSTTSSGDTEDSASTTSTATSKASIAVSIPPPPDQKQSSKPVRFDPCLEIGDDLVTRAGFDPSTRERSVGDVVTDLLTLIGCDFNRTATKDGEKVISGSISIESSNRTLDDIRTNPERTVFNSDPICGRAAVLYRTPSLPGMCSAAVASPDGVLDVSLTVFPGPIAVPQPCDQIRELADVFTSALDEK</sequence>
<accession>A0A2S6AXY7</accession>